<dbReference type="SUPFAM" id="SSF53474">
    <property type="entry name" value="alpha/beta-Hydrolases"/>
    <property type="match status" value="1"/>
</dbReference>
<dbReference type="RefSeq" id="WP_386437601.1">
    <property type="nucleotide sequence ID" value="NZ_JBHSBB010000047.1"/>
</dbReference>
<dbReference type="PANTHER" id="PTHR37017:SF11">
    <property type="entry name" value="ESTERASE_LIPASE_THIOESTERASE DOMAIN-CONTAINING PROTEIN"/>
    <property type="match status" value="1"/>
</dbReference>
<evidence type="ECO:0000313" key="2">
    <source>
        <dbReference type="EMBL" id="MFC4036246.1"/>
    </source>
</evidence>
<organism evidence="2 3">
    <name type="scientific">Streptomyces polygonati</name>
    <dbReference type="NCBI Taxonomy" id="1617087"/>
    <lineage>
        <taxon>Bacteria</taxon>
        <taxon>Bacillati</taxon>
        <taxon>Actinomycetota</taxon>
        <taxon>Actinomycetes</taxon>
        <taxon>Kitasatosporales</taxon>
        <taxon>Streptomycetaceae</taxon>
        <taxon>Streptomyces</taxon>
    </lineage>
</organism>
<keyword evidence="3" id="KW-1185">Reference proteome</keyword>
<evidence type="ECO:0000259" key="1">
    <source>
        <dbReference type="Pfam" id="PF00561"/>
    </source>
</evidence>
<keyword evidence="2" id="KW-0378">Hydrolase</keyword>
<dbReference type="EMBL" id="JBHSBB010000047">
    <property type="protein sequence ID" value="MFC4036246.1"/>
    <property type="molecule type" value="Genomic_DNA"/>
</dbReference>
<dbReference type="Gene3D" id="3.40.50.1820">
    <property type="entry name" value="alpha/beta hydrolase"/>
    <property type="match status" value="1"/>
</dbReference>
<proteinExistence type="predicted"/>
<dbReference type="PANTHER" id="PTHR37017">
    <property type="entry name" value="AB HYDROLASE-1 DOMAIN-CONTAINING PROTEIN-RELATED"/>
    <property type="match status" value="1"/>
</dbReference>
<reference evidence="3" key="1">
    <citation type="journal article" date="2019" name="Int. J. Syst. Evol. Microbiol.">
        <title>The Global Catalogue of Microorganisms (GCM) 10K type strain sequencing project: providing services to taxonomists for standard genome sequencing and annotation.</title>
        <authorList>
            <consortium name="The Broad Institute Genomics Platform"/>
            <consortium name="The Broad Institute Genome Sequencing Center for Infectious Disease"/>
            <person name="Wu L."/>
            <person name="Ma J."/>
        </authorList>
    </citation>
    <scope>NUCLEOTIDE SEQUENCE [LARGE SCALE GENOMIC DNA]</scope>
    <source>
        <strain evidence="3">CGMCC 4.7237</strain>
    </source>
</reference>
<feature type="domain" description="AB hydrolase-1" evidence="1">
    <location>
        <begin position="3"/>
        <end position="107"/>
    </location>
</feature>
<dbReference type="InterPro" id="IPR000073">
    <property type="entry name" value="AB_hydrolase_1"/>
</dbReference>
<protein>
    <submittedName>
        <fullName evidence="2">Alpha/beta fold hydrolase</fullName>
    </submittedName>
</protein>
<dbReference type="InterPro" id="IPR052897">
    <property type="entry name" value="Sec-Metab_Biosynth_Hydrolase"/>
</dbReference>
<dbReference type="GO" id="GO:0016787">
    <property type="term" value="F:hydrolase activity"/>
    <property type="evidence" value="ECO:0007669"/>
    <property type="project" value="UniProtKB-KW"/>
</dbReference>
<gene>
    <name evidence="2" type="ORF">ACFO3J_33090</name>
</gene>
<name>A0ABV8HX21_9ACTN</name>
<dbReference type="Pfam" id="PF00561">
    <property type="entry name" value="Abhydrolase_1"/>
    <property type="match status" value="1"/>
</dbReference>
<sequence>MATFVLVPGAWKGSWAYEAVVPLLERAGHTVHALTLTGLRPDDGSAAVATANLDTHADDVLRHLDRNRITGATLVGHSYAGMVIAAAADRADGRISRLVHLDAYVPGDGESCWSSTNEHFRKVFAAGAAATGYAVRPPEGGDPRRRPHPLASFLQTVRLTGAHARVPRKEFVYCSGWEDRTPFAGLRARLLADPEWQVHDLPTGHDAMHEAPEAVAALLIGDRGRVVEPGPVDTVRVPVQRAAVSRTGDAPTSTRTIM</sequence>
<dbReference type="InterPro" id="IPR029058">
    <property type="entry name" value="AB_hydrolase_fold"/>
</dbReference>
<dbReference type="Proteomes" id="UP001595765">
    <property type="component" value="Unassembled WGS sequence"/>
</dbReference>
<evidence type="ECO:0000313" key="3">
    <source>
        <dbReference type="Proteomes" id="UP001595765"/>
    </source>
</evidence>
<accession>A0ABV8HX21</accession>
<comment type="caution">
    <text evidence="2">The sequence shown here is derived from an EMBL/GenBank/DDBJ whole genome shotgun (WGS) entry which is preliminary data.</text>
</comment>